<dbReference type="PANTHER" id="PTHR33912:SF3">
    <property type="entry name" value="OS01G0939400 PROTEIN"/>
    <property type="match status" value="1"/>
</dbReference>
<feature type="compositionally biased region" description="Acidic residues" evidence="1">
    <location>
        <begin position="8"/>
        <end position="17"/>
    </location>
</feature>
<dbReference type="PANTHER" id="PTHR33912">
    <property type="entry name" value="OS01G0939400 PROTEIN"/>
    <property type="match status" value="1"/>
</dbReference>
<evidence type="ECO:0000256" key="1">
    <source>
        <dbReference type="SAM" id="MobiDB-lite"/>
    </source>
</evidence>
<evidence type="ECO:0000313" key="2">
    <source>
        <dbReference type="EMBL" id="KAF5952465.1"/>
    </source>
</evidence>
<feature type="region of interest" description="Disordered" evidence="1">
    <location>
        <begin position="83"/>
        <end position="133"/>
    </location>
</feature>
<name>A0A7J7HIR6_CAMSI</name>
<organism evidence="2 3">
    <name type="scientific">Camellia sinensis</name>
    <name type="common">Tea plant</name>
    <name type="synonym">Thea sinensis</name>
    <dbReference type="NCBI Taxonomy" id="4442"/>
    <lineage>
        <taxon>Eukaryota</taxon>
        <taxon>Viridiplantae</taxon>
        <taxon>Streptophyta</taxon>
        <taxon>Embryophyta</taxon>
        <taxon>Tracheophyta</taxon>
        <taxon>Spermatophyta</taxon>
        <taxon>Magnoliopsida</taxon>
        <taxon>eudicotyledons</taxon>
        <taxon>Gunneridae</taxon>
        <taxon>Pentapetalae</taxon>
        <taxon>asterids</taxon>
        <taxon>Ericales</taxon>
        <taxon>Theaceae</taxon>
        <taxon>Camellia</taxon>
    </lineage>
</organism>
<reference evidence="2 3" key="2">
    <citation type="submission" date="2020-07" db="EMBL/GenBank/DDBJ databases">
        <title>Genome assembly of wild tea tree DASZ reveals pedigree and selection history of tea varieties.</title>
        <authorList>
            <person name="Zhang W."/>
        </authorList>
    </citation>
    <scope>NUCLEOTIDE SEQUENCE [LARGE SCALE GENOMIC DNA]</scope>
    <source>
        <strain evidence="3">cv. G240</strain>
        <tissue evidence="2">Leaf</tissue>
    </source>
</reference>
<protein>
    <submittedName>
        <fullName evidence="2">Uncharacterized protein</fullName>
    </submittedName>
</protein>
<gene>
    <name evidence="2" type="ORF">HYC85_010409</name>
</gene>
<proteinExistence type="predicted"/>
<feature type="compositionally biased region" description="Polar residues" evidence="1">
    <location>
        <begin position="48"/>
        <end position="60"/>
    </location>
</feature>
<sequence length="168" mass="18128">MSLVDYASSDEDEAEIKEEERENFEAPKDESQVPKHDQPPPLPPQTQKSSNEPPGSSYMSEPSVLKLPDASLLLNATHMSSSLVSGYDHSSRVAAAMAECESRKREANELAAAVPRGKVPRGALPNSRNVQDAVGGLLVPPQLSGRSNIVTEDIGKLFVRRNADPSSH</sequence>
<reference evidence="3" key="1">
    <citation type="journal article" date="2020" name="Nat. Commun.">
        <title>Genome assembly of wild tea tree DASZ reveals pedigree and selection history of tea varieties.</title>
        <authorList>
            <person name="Zhang W."/>
            <person name="Zhang Y."/>
            <person name="Qiu H."/>
            <person name="Guo Y."/>
            <person name="Wan H."/>
            <person name="Zhang X."/>
            <person name="Scossa F."/>
            <person name="Alseekh S."/>
            <person name="Zhang Q."/>
            <person name="Wang P."/>
            <person name="Xu L."/>
            <person name="Schmidt M.H."/>
            <person name="Jia X."/>
            <person name="Li D."/>
            <person name="Zhu A."/>
            <person name="Guo F."/>
            <person name="Chen W."/>
            <person name="Ni D."/>
            <person name="Usadel B."/>
            <person name="Fernie A.R."/>
            <person name="Wen W."/>
        </authorList>
    </citation>
    <scope>NUCLEOTIDE SEQUENCE [LARGE SCALE GENOMIC DNA]</scope>
    <source>
        <strain evidence="3">cv. G240</strain>
    </source>
</reference>
<comment type="caution">
    <text evidence="2">The sequence shown here is derived from an EMBL/GenBank/DDBJ whole genome shotgun (WGS) entry which is preliminary data.</text>
</comment>
<evidence type="ECO:0000313" key="3">
    <source>
        <dbReference type="Proteomes" id="UP000593564"/>
    </source>
</evidence>
<keyword evidence="3" id="KW-1185">Reference proteome</keyword>
<accession>A0A7J7HIR6</accession>
<dbReference type="InterPro" id="IPR040381">
    <property type="entry name" value="At4g14450-like"/>
</dbReference>
<feature type="region of interest" description="Disordered" evidence="1">
    <location>
        <begin position="1"/>
        <end position="63"/>
    </location>
</feature>
<dbReference type="AlphaFoldDB" id="A0A7J7HIR6"/>
<dbReference type="EMBL" id="JACBKZ010000004">
    <property type="protein sequence ID" value="KAF5952465.1"/>
    <property type="molecule type" value="Genomic_DNA"/>
</dbReference>
<feature type="compositionally biased region" description="Basic and acidic residues" evidence="1">
    <location>
        <begin position="18"/>
        <end position="38"/>
    </location>
</feature>
<dbReference type="Proteomes" id="UP000593564">
    <property type="component" value="Unassembled WGS sequence"/>
</dbReference>